<dbReference type="GO" id="GO:0051382">
    <property type="term" value="P:kinetochore assembly"/>
    <property type="evidence" value="ECO:0007669"/>
    <property type="project" value="InterPro"/>
</dbReference>
<dbReference type="GO" id="GO:0003677">
    <property type="term" value="F:DNA binding"/>
    <property type="evidence" value="ECO:0007669"/>
    <property type="project" value="UniProtKB-KW"/>
</dbReference>
<evidence type="ECO:0000256" key="2">
    <source>
        <dbReference type="ARBA" id="ARBA00022763"/>
    </source>
</evidence>
<dbReference type="InterPro" id="IPR019775">
    <property type="entry name" value="WD40_repeat_CS"/>
</dbReference>
<comment type="similarity">
    <text evidence="1">Belongs to the CENP-X/MHF2 family.</text>
</comment>
<evidence type="ECO:0000313" key="7">
    <source>
        <dbReference type="Proteomes" id="UP000685013"/>
    </source>
</evidence>
<protein>
    <submittedName>
        <fullName evidence="6">Protein JINGUBANG</fullName>
    </submittedName>
</protein>
<accession>A0AAV6MZE8</accession>
<gene>
    <name evidence="6" type="primary">JGB</name>
    <name evidence="6" type="ORF">SDJN03_14829</name>
</gene>
<feature type="repeat" description="WD" evidence="5">
    <location>
        <begin position="173"/>
        <end position="213"/>
    </location>
</feature>
<proteinExistence type="inferred from homology"/>
<dbReference type="GO" id="GO:0006281">
    <property type="term" value="P:DNA repair"/>
    <property type="evidence" value="ECO:0007669"/>
    <property type="project" value="UniProtKB-KW"/>
</dbReference>
<keyword evidence="3" id="KW-0238">DNA-binding</keyword>
<dbReference type="CDD" id="cd22921">
    <property type="entry name" value="HFD_CENP-X"/>
    <property type="match status" value="1"/>
</dbReference>
<keyword evidence="2" id="KW-0227">DNA damage</keyword>
<reference evidence="6 7" key="1">
    <citation type="journal article" date="2021" name="Hortic Res">
        <title>The domestication of Cucurbita argyrosperma as revealed by the genome of its wild relative.</title>
        <authorList>
            <person name="Barrera-Redondo J."/>
            <person name="Sanchez-de la Vega G."/>
            <person name="Aguirre-Liguori J.A."/>
            <person name="Castellanos-Morales G."/>
            <person name="Gutierrez-Guerrero Y.T."/>
            <person name="Aguirre-Dugua X."/>
            <person name="Aguirre-Planter E."/>
            <person name="Tenaillon M.I."/>
            <person name="Lira-Saade R."/>
            <person name="Eguiarte L.E."/>
        </authorList>
    </citation>
    <scope>NUCLEOTIDE SEQUENCE [LARGE SCALE GENOMIC DNA]</scope>
    <source>
        <strain evidence="6">JBR-2021</strain>
    </source>
</reference>
<evidence type="ECO:0000313" key="6">
    <source>
        <dbReference type="EMBL" id="KAG6589406.1"/>
    </source>
</evidence>
<dbReference type="Proteomes" id="UP000685013">
    <property type="component" value="Chromosome 10"/>
</dbReference>
<feature type="non-terminal residue" evidence="6">
    <location>
        <position position="1"/>
    </location>
</feature>
<dbReference type="PROSITE" id="PS50294">
    <property type="entry name" value="WD_REPEATS_REGION"/>
    <property type="match status" value="3"/>
</dbReference>
<dbReference type="InterPro" id="IPR018552">
    <property type="entry name" value="CENP-X"/>
</dbReference>
<feature type="repeat" description="WD" evidence="5">
    <location>
        <begin position="265"/>
        <end position="294"/>
    </location>
</feature>
<evidence type="ECO:0000256" key="5">
    <source>
        <dbReference type="PROSITE-ProRule" id="PRU00221"/>
    </source>
</evidence>
<feature type="repeat" description="WD" evidence="5">
    <location>
        <begin position="219"/>
        <end position="251"/>
    </location>
</feature>
<dbReference type="InterPro" id="IPR001680">
    <property type="entry name" value="WD40_rpt"/>
</dbReference>
<dbReference type="PROSITE" id="PS50082">
    <property type="entry name" value="WD_REPEATS_2"/>
    <property type="match status" value="3"/>
</dbReference>
<dbReference type="AlphaFoldDB" id="A0AAV6MZE8"/>
<dbReference type="PANTHER" id="PTHR22844">
    <property type="entry name" value="F-BOX AND WD40 DOMAIN PROTEIN"/>
    <property type="match status" value="1"/>
</dbReference>
<dbReference type="Pfam" id="PF00400">
    <property type="entry name" value="WD40"/>
    <property type="match status" value="3"/>
</dbReference>
<dbReference type="SMART" id="SM00320">
    <property type="entry name" value="WD40"/>
    <property type="match status" value="6"/>
</dbReference>
<evidence type="ECO:0000256" key="3">
    <source>
        <dbReference type="ARBA" id="ARBA00023125"/>
    </source>
</evidence>
<keyword evidence="5" id="KW-0853">WD repeat</keyword>
<dbReference type="PANTHER" id="PTHR22844:SF324">
    <property type="entry name" value="TRANSDUCIN_WD40 REPEAT PROTEIN"/>
    <property type="match status" value="1"/>
</dbReference>
<dbReference type="InterPro" id="IPR045182">
    <property type="entry name" value="JINGUBANG-like"/>
</dbReference>
<organism evidence="6 7">
    <name type="scientific">Cucurbita argyrosperma subsp. sororia</name>
    <dbReference type="NCBI Taxonomy" id="37648"/>
    <lineage>
        <taxon>Eukaryota</taxon>
        <taxon>Viridiplantae</taxon>
        <taxon>Streptophyta</taxon>
        <taxon>Embryophyta</taxon>
        <taxon>Tracheophyta</taxon>
        <taxon>Spermatophyta</taxon>
        <taxon>Magnoliopsida</taxon>
        <taxon>eudicotyledons</taxon>
        <taxon>Gunneridae</taxon>
        <taxon>Pentapetalae</taxon>
        <taxon>rosids</taxon>
        <taxon>fabids</taxon>
        <taxon>Cucurbitales</taxon>
        <taxon>Cucurbitaceae</taxon>
        <taxon>Cucurbiteae</taxon>
        <taxon>Cucurbita</taxon>
    </lineage>
</organism>
<sequence>MVSQTCTMPCQTTPFKLATLTTPNTSCLAAHNGLLYSGSTNQIAVFDLTNFTQIDTLRTNDVASGSVKSIAFGCWKIFTAHQDCKIRVWKITCSKRRHGHRLLATLPTVKDKLYRFISPSNYVHVRRHHKRLWIEHWDAVSGLVVNEGFVYSVSWDRSFKVWSASDHKCLSSVKAHDDAVNAVGVGQNGVVYTGSADGVIGVWEIREGKKKKHRLVKTLDKHKSTINAIALNEGGTVIFSGSSDRSIMVWKKDEAGKQIGFVEALWGHEGAVLCLYSVRDLLVSGSEDRTVRIWRGDVTNGYQCTAVMEGHRSPVKSLVVVGADSLSQSLVSLAMEESTFDPDLIHAIFKLEWSRRSLEREKNESSDAMDCEVDAGTSKKSRPMSANANALKLTSKLLQIFVSEAVQRAATIAEAEGISRIEATHLERILPQLLLDF</sequence>
<keyword evidence="7" id="KW-1185">Reference proteome</keyword>
<dbReference type="Pfam" id="PF09415">
    <property type="entry name" value="CENP-X"/>
    <property type="match status" value="1"/>
</dbReference>
<keyword evidence="4" id="KW-0234">DNA repair</keyword>
<evidence type="ECO:0000256" key="4">
    <source>
        <dbReference type="ARBA" id="ARBA00023204"/>
    </source>
</evidence>
<dbReference type="FunFam" id="2.130.10.10:FF:000775">
    <property type="entry name" value="BnaA09g28200D protein"/>
    <property type="match status" value="1"/>
</dbReference>
<evidence type="ECO:0000256" key="1">
    <source>
        <dbReference type="ARBA" id="ARBA00009359"/>
    </source>
</evidence>
<name>A0AAV6MZE8_9ROSI</name>
<dbReference type="PROSITE" id="PS00678">
    <property type="entry name" value="WD_REPEATS_1"/>
    <property type="match status" value="1"/>
</dbReference>
<comment type="caution">
    <text evidence="6">The sequence shown here is derived from an EMBL/GenBank/DDBJ whole genome shotgun (WGS) entry which is preliminary data.</text>
</comment>
<dbReference type="EMBL" id="JAGKQH010000010">
    <property type="protein sequence ID" value="KAG6589406.1"/>
    <property type="molecule type" value="Genomic_DNA"/>
</dbReference>